<protein>
    <submittedName>
        <fullName evidence="2">Neurofilament medium polypeptide</fullName>
    </submittedName>
</protein>
<name>A0AAE1H9C3_9NEOP</name>
<dbReference type="EMBL" id="JAHWGI010000685">
    <property type="protein sequence ID" value="KAK3917098.1"/>
    <property type="molecule type" value="Genomic_DNA"/>
</dbReference>
<feature type="compositionally biased region" description="Basic and acidic residues" evidence="1">
    <location>
        <begin position="639"/>
        <end position="652"/>
    </location>
</feature>
<keyword evidence="3" id="KW-1185">Reference proteome</keyword>
<feature type="compositionally biased region" description="Low complexity" evidence="1">
    <location>
        <begin position="367"/>
        <end position="383"/>
    </location>
</feature>
<feature type="region of interest" description="Disordered" evidence="1">
    <location>
        <begin position="364"/>
        <end position="388"/>
    </location>
</feature>
<evidence type="ECO:0000313" key="2">
    <source>
        <dbReference type="EMBL" id="KAK3917098.1"/>
    </source>
</evidence>
<reference evidence="2" key="2">
    <citation type="journal article" date="2023" name="BMC Genomics">
        <title>Pest status, molecular evolution, and epigenetic factors derived from the genome assembly of Frankliniella fusca, a thysanopteran phytovirus vector.</title>
        <authorList>
            <person name="Catto M.A."/>
            <person name="Labadie P.E."/>
            <person name="Jacobson A.L."/>
            <person name="Kennedy G.G."/>
            <person name="Srinivasan R."/>
            <person name="Hunt B.G."/>
        </authorList>
    </citation>
    <scope>NUCLEOTIDE SEQUENCE</scope>
    <source>
        <strain evidence="2">PL_HMW_Pooled</strain>
    </source>
</reference>
<sequence>MSCSKKKAPAASNSAAKTQKPKYALIFFEEKREQCVVPITLIIGDATVGEKRQVKWEGKSLECLIVLTGTNKGNLSKVDLDRYGRVLDKEKGPNSAESIAKRNIAKGEKKVQEARHQLAVAQEADEVANKSPLIISPTVVSPARQSTSSAGAESVDRMTGDNGTGAQSRLHTEVTSPLFLNNEEEKSQQQPMSSDYVRPLYDQPVPARDCFFPRYDQAFSHNVSQEMNHTMYHHSEMDQRSSYSLYSPETDRRSDMYNPPYPYYNYQHAVVSTAAGAASANNNDGVASANNNESNTCVDIEPPSVVTKINETKASSADDSAKCGLETNPAVDYFKNVILPLATPENLDFMKKITCAVEIAAQYQSEPSTSATPATSSRPTYPADQSWDPVSGKHRVELVPLSSVWMDKRERDAIITRHKTLKPDPQEMLRHLLRETIGDQNLISMNTSGKRGQFQAFPSAIFDTIKKFVKMQFPHNIEGHNKFTKTANNYCGGLRRKENEEVRRIVVGDEELPLALERGSLPEPESGRDPDDPPTPTFDNNHSKENLITPKRSPLPEPENDRDPDNPPTPTFENNLSRENLIPPERSPLPEPENDRDPDDPQTPTFDNGHFREDLFPTRRVGPLVEPDNDPDDQPILIRDYDWKKDTDDETGKPLGSTFQDYDWQETDDETGQPLGSTFQDYDWKETEDESG</sequence>
<feature type="region of interest" description="Disordered" evidence="1">
    <location>
        <begin position="514"/>
        <end position="692"/>
    </location>
</feature>
<accession>A0AAE1H9C3</accession>
<dbReference type="AlphaFoldDB" id="A0AAE1H9C3"/>
<feature type="region of interest" description="Disordered" evidence="1">
    <location>
        <begin position="139"/>
        <end position="169"/>
    </location>
</feature>
<gene>
    <name evidence="2" type="ORF">KUF71_006717</name>
</gene>
<dbReference type="Proteomes" id="UP001219518">
    <property type="component" value="Unassembled WGS sequence"/>
</dbReference>
<reference evidence="2" key="1">
    <citation type="submission" date="2021-07" db="EMBL/GenBank/DDBJ databases">
        <authorList>
            <person name="Catto M.A."/>
            <person name="Jacobson A."/>
            <person name="Kennedy G."/>
            <person name="Labadie P."/>
            <person name="Hunt B.G."/>
            <person name="Srinivasan R."/>
        </authorList>
    </citation>
    <scope>NUCLEOTIDE SEQUENCE</scope>
    <source>
        <strain evidence="2">PL_HMW_Pooled</strain>
        <tissue evidence="2">Head</tissue>
    </source>
</reference>
<comment type="caution">
    <text evidence="2">The sequence shown here is derived from an EMBL/GenBank/DDBJ whole genome shotgun (WGS) entry which is preliminary data.</text>
</comment>
<organism evidence="2 3">
    <name type="scientific">Frankliniella fusca</name>
    <dbReference type="NCBI Taxonomy" id="407009"/>
    <lineage>
        <taxon>Eukaryota</taxon>
        <taxon>Metazoa</taxon>
        <taxon>Ecdysozoa</taxon>
        <taxon>Arthropoda</taxon>
        <taxon>Hexapoda</taxon>
        <taxon>Insecta</taxon>
        <taxon>Pterygota</taxon>
        <taxon>Neoptera</taxon>
        <taxon>Paraneoptera</taxon>
        <taxon>Thysanoptera</taxon>
        <taxon>Terebrantia</taxon>
        <taxon>Thripoidea</taxon>
        <taxon>Thripidae</taxon>
        <taxon>Frankliniella</taxon>
    </lineage>
</organism>
<evidence type="ECO:0000256" key="1">
    <source>
        <dbReference type="SAM" id="MobiDB-lite"/>
    </source>
</evidence>
<proteinExistence type="predicted"/>
<evidence type="ECO:0000313" key="3">
    <source>
        <dbReference type="Proteomes" id="UP001219518"/>
    </source>
</evidence>